<sequence length="405" mass="44141">MTHDHPAPHRRPLRWLVSAMTAAALGTALLIGVAPATADTVSPDVDPPAPVSTQQLASDASRTRATVAWDASSLQEVYAPADGFYSYAPSVVRDGDTEWIWTCHNDEFRVIKDHIYLTKIVDGVVVDSRSVLQASAAPAWDSFHVCDPSVVEGKFRYLGVKYSLAMFHLGNDLDASAHNQIGVAFANSPEGPWVKLPEPIVTFDRADQWGVGQPTAVMMPGKPGTVLLGYTQGDTSTRAYVTEVDLKKAESFTTTTPVQLPTAGLTGTDGAADYLNGFDLVFDKKGDQFLAVREQHPYAFDNPWWIGPAVQVVTIPQRDLLRGRGTWAPVGDVNESLTGFDRNHNAGFARDWTGHLAAKNEVSVVFTTSCSSLPTIDDQDWSLATCDSLYSYDLWSIDGALNRRR</sequence>
<keyword evidence="3" id="KW-1185">Reference proteome</keyword>
<evidence type="ECO:0008006" key="4">
    <source>
        <dbReference type="Google" id="ProtNLM"/>
    </source>
</evidence>
<reference evidence="2 3" key="1">
    <citation type="submission" date="2019-06" db="EMBL/GenBank/DDBJ databases">
        <title>Sequencing the genomes of 1000 actinobacteria strains.</title>
        <authorList>
            <person name="Klenk H.-P."/>
        </authorList>
    </citation>
    <scope>NUCLEOTIDE SEQUENCE [LARGE SCALE GENOMIC DNA]</scope>
    <source>
        <strain evidence="2 3">DSM 20169</strain>
    </source>
</reference>
<name>A0A543BBH3_9MICO</name>
<comment type="caution">
    <text evidence="2">The sequence shown here is derived from an EMBL/GenBank/DDBJ whole genome shotgun (WGS) entry which is preliminary data.</text>
</comment>
<dbReference type="InterPro" id="IPR023296">
    <property type="entry name" value="Glyco_hydro_beta-prop_sf"/>
</dbReference>
<protein>
    <recommendedName>
        <fullName evidence="4">Glycosyl hydrolase family 43</fullName>
    </recommendedName>
</protein>
<evidence type="ECO:0000256" key="1">
    <source>
        <dbReference type="SAM" id="SignalP"/>
    </source>
</evidence>
<dbReference type="Proteomes" id="UP000317209">
    <property type="component" value="Unassembled WGS sequence"/>
</dbReference>
<accession>A0A543BBH3</accession>
<dbReference type="RefSeq" id="WP_141874046.1">
    <property type="nucleotide sequence ID" value="NZ_VFOX01000002.1"/>
</dbReference>
<evidence type="ECO:0000313" key="3">
    <source>
        <dbReference type="Proteomes" id="UP000317209"/>
    </source>
</evidence>
<organism evidence="2 3">
    <name type="scientific">Microbacterium saperdae</name>
    <dbReference type="NCBI Taxonomy" id="69368"/>
    <lineage>
        <taxon>Bacteria</taxon>
        <taxon>Bacillati</taxon>
        <taxon>Actinomycetota</taxon>
        <taxon>Actinomycetes</taxon>
        <taxon>Micrococcales</taxon>
        <taxon>Microbacteriaceae</taxon>
        <taxon>Microbacterium</taxon>
    </lineage>
</organism>
<feature type="chain" id="PRO_5021817064" description="Glycosyl hydrolase family 43" evidence="1">
    <location>
        <begin position="39"/>
        <end position="405"/>
    </location>
</feature>
<evidence type="ECO:0000313" key="2">
    <source>
        <dbReference type="EMBL" id="TQL82103.1"/>
    </source>
</evidence>
<gene>
    <name evidence="2" type="ORF">FB560_3586</name>
</gene>
<dbReference type="EMBL" id="VFOX01000002">
    <property type="protein sequence ID" value="TQL82103.1"/>
    <property type="molecule type" value="Genomic_DNA"/>
</dbReference>
<dbReference type="OrthoDB" id="4178270at2"/>
<dbReference type="Gene3D" id="2.115.10.20">
    <property type="entry name" value="Glycosyl hydrolase domain, family 43"/>
    <property type="match status" value="1"/>
</dbReference>
<proteinExistence type="predicted"/>
<keyword evidence="1" id="KW-0732">Signal</keyword>
<dbReference type="AlphaFoldDB" id="A0A543BBH3"/>
<dbReference type="SUPFAM" id="SSF75005">
    <property type="entry name" value="Arabinanase/levansucrase/invertase"/>
    <property type="match status" value="1"/>
</dbReference>
<feature type="signal peptide" evidence="1">
    <location>
        <begin position="1"/>
        <end position="38"/>
    </location>
</feature>